<dbReference type="Proteomes" id="UP000287124">
    <property type="component" value="Unassembled WGS sequence"/>
</dbReference>
<name>A0A430L796_9HYPO</name>
<accession>A0A430L796</accession>
<feature type="domain" description="DUF6546" evidence="1">
    <location>
        <begin position="300"/>
        <end position="448"/>
    </location>
</feature>
<reference evidence="2 3" key="1">
    <citation type="submission" date="2017-06" db="EMBL/GenBank/DDBJ databases">
        <title>Comparative genomic analysis of Ambrosia Fusariam Clade fungi.</title>
        <authorList>
            <person name="Stajich J.E."/>
            <person name="Carrillo J."/>
            <person name="Kijimoto T."/>
            <person name="Eskalen A."/>
            <person name="O'Donnell K."/>
            <person name="Kasson M."/>
        </authorList>
    </citation>
    <scope>NUCLEOTIDE SEQUENCE [LARGE SCALE GENOMIC DNA]</scope>
    <source>
        <strain evidence="2 3">UCR1854</strain>
    </source>
</reference>
<proteinExistence type="predicted"/>
<dbReference type="Pfam" id="PF20183">
    <property type="entry name" value="DUF6546"/>
    <property type="match status" value="1"/>
</dbReference>
<comment type="caution">
    <text evidence="2">The sequence shown here is derived from an EMBL/GenBank/DDBJ whole genome shotgun (WGS) entry which is preliminary data.</text>
</comment>
<organism evidence="2 3">
    <name type="scientific">Fusarium euwallaceae</name>
    <dbReference type="NCBI Taxonomy" id="1147111"/>
    <lineage>
        <taxon>Eukaryota</taxon>
        <taxon>Fungi</taxon>
        <taxon>Dikarya</taxon>
        <taxon>Ascomycota</taxon>
        <taxon>Pezizomycotina</taxon>
        <taxon>Sordariomycetes</taxon>
        <taxon>Hypocreomycetidae</taxon>
        <taxon>Hypocreales</taxon>
        <taxon>Nectriaceae</taxon>
        <taxon>Fusarium</taxon>
        <taxon>Fusarium solani species complex</taxon>
    </lineage>
</organism>
<evidence type="ECO:0000313" key="2">
    <source>
        <dbReference type="EMBL" id="RTE71601.1"/>
    </source>
</evidence>
<gene>
    <name evidence="2" type="ORF">BHE90_014000</name>
</gene>
<dbReference type="InterPro" id="IPR046676">
    <property type="entry name" value="DUF6546"/>
</dbReference>
<keyword evidence="3" id="KW-1185">Reference proteome</keyword>
<sequence>MSWESLPVELHITIFTILLEDYNRENLSAFAFTTVSRKWQDFFEPIFFRRLVIGEPDLNRLGSATKGPKGYRFSYIRYLWFRLKLSPYTCYYCQTREPNDIIHQNNARFIRAVCKLLDILARGNHTPYYQGITLQLSAHSSSDYRHKYRDFRMGDKYPYITKEDLVDKGEFHRKHRDLSIKYVQDTHPEVVSHQYMAYQPPEMDRFRSTEPLGFDFRKPLFRWSGVVPGSVDTQQVLPKVNIVEALVIRRQFYRNISSDALIKLLRESFLSLETFRDERWLGSNYFNKILCSPENVIDALPPKLQRLHIYQDADSDFSLPRVHSIAGAQSMRKFATLSELKELSIAPDTDGWGFLLDFLPIVRRPLDTLPVFKLRRLALDCATLREPEVSFERLVLVRTLRAAAAAASRMPRLETMELWRATPSSATLFRYSTKNLESKITWRINWKHARGDQLWQGKLRKD</sequence>
<dbReference type="AlphaFoldDB" id="A0A430L796"/>
<dbReference type="EMBL" id="MIKF01000362">
    <property type="protein sequence ID" value="RTE71601.1"/>
    <property type="molecule type" value="Genomic_DNA"/>
</dbReference>
<protein>
    <recommendedName>
        <fullName evidence="1">DUF6546 domain-containing protein</fullName>
    </recommendedName>
</protein>
<evidence type="ECO:0000259" key="1">
    <source>
        <dbReference type="Pfam" id="PF20183"/>
    </source>
</evidence>
<evidence type="ECO:0000313" key="3">
    <source>
        <dbReference type="Proteomes" id="UP000287124"/>
    </source>
</evidence>